<evidence type="ECO:0000313" key="1">
    <source>
        <dbReference type="EMBL" id="GIX69981.1"/>
    </source>
</evidence>
<dbReference type="AlphaFoldDB" id="A0AAV4MD33"/>
<organism evidence="1 2">
    <name type="scientific">Caerostris extrusa</name>
    <name type="common">Bark spider</name>
    <name type="synonym">Caerostris bankana</name>
    <dbReference type="NCBI Taxonomy" id="172846"/>
    <lineage>
        <taxon>Eukaryota</taxon>
        <taxon>Metazoa</taxon>
        <taxon>Ecdysozoa</taxon>
        <taxon>Arthropoda</taxon>
        <taxon>Chelicerata</taxon>
        <taxon>Arachnida</taxon>
        <taxon>Araneae</taxon>
        <taxon>Araneomorphae</taxon>
        <taxon>Entelegynae</taxon>
        <taxon>Araneoidea</taxon>
        <taxon>Araneidae</taxon>
        <taxon>Caerostris</taxon>
    </lineage>
</organism>
<protein>
    <submittedName>
        <fullName evidence="1">Uncharacterized protein</fullName>
    </submittedName>
</protein>
<accession>A0AAV4MD33</accession>
<dbReference type="EMBL" id="BPLR01002101">
    <property type="protein sequence ID" value="GIX69981.1"/>
    <property type="molecule type" value="Genomic_DNA"/>
</dbReference>
<dbReference type="Proteomes" id="UP001054945">
    <property type="component" value="Unassembled WGS sequence"/>
</dbReference>
<sequence>MARIAQNREPITKRLHTHYTEPRNLKQGMKYVFNSAVHSVSNSQIGAPGINLKGFQNITVIPQFPQPHRFNTLNFCALARPQHANLFSLEKPLLTWLQFPTHYPLFIEST</sequence>
<proteinExistence type="predicted"/>
<keyword evidence="2" id="KW-1185">Reference proteome</keyword>
<reference evidence="1 2" key="1">
    <citation type="submission" date="2021-06" db="EMBL/GenBank/DDBJ databases">
        <title>Caerostris extrusa draft genome.</title>
        <authorList>
            <person name="Kono N."/>
            <person name="Arakawa K."/>
        </authorList>
    </citation>
    <scope>NUCLEOTIDE SEQUENCE [LARGE SCALE GENOMIC DNA]</scope>
</reference>
<gene>
    <name evidence="1" type="ORF">CEXT_59201</name>
</gene>
<comment type="caution">
    <text evidence="1">The sequence shown here is derived from an EMBL/GenBank/DDBJ whole genome shotgun (WGS) entry which is preliminary data.</text>
</comment>
<evidence type="ECO:0000313" key="2">
    <source>
        <dbReference type="Proteomes" id="UP001054945"/>
    </source>
</evidence>
<name>A0AAV4MD33_CAEEX</name>